<dbReference type="Pfam" id="PF01841">
    <property type="entry name" value="Transglut_core"/>
    <property type="match status" value="1"/>
</dbReference>
<evidence type="ECO:0000313" key="2">
    <source>
        <dbReference type="EMBL" id="PIZ16289.1"/>
    </source>
</evidence>
<protein>
    <recommendedName>
        <fullName evidence="1">Transglutaminase-like domain-containing protein</fullName>
    </recommendedName>
</protein>
<feature type="domain" description="Transglutaminase-like" evidence="1">
    <location>
        <begin position="389"/>
        <end position="460"/>
    </location>
</feature>
<dbReference type="PANTHER" id="PTHR33490:SF3">
    <property type="entry name" value="CONSERVED INTEGRAL MEMBRANE PROTEIN"/>
    <property type="match status" value="1"/>
</dbReference>
<dbReference type="Gene3D" id="3.10.620.30">
    <property type="match status" value="1"/>
</dbReference>
<sequence>MKLRKWIETSVIVFFCVMAALLVSRNLPRAEKDQVKLGKINIADEKLERDNWMGIYMGEKKIGYSHLNITKTTYEGKDAYCVTDETFMKFKYDYQSYDANVNAKVYVRTNMRPLSFSISIFTDVYRAVIEGKAKGDKMEVVMDSGGSKTKKEFPITAATYLPSSVDMLLVKQDLEIGKPYRIDLFDPQILSGEYMTVTLKRKEKLNNEEILVVEKDYKGLVSTSWMNMKGEVIKEENALGMKMITESKEMALSGGKFEAGELVSKASISSNVFIKAARSISYLKVRMRGLKGFIMPPSKRQAVSGSGGEIILEINSRLEEEENLAGEKFREYTMPSMLVQSNEPEIVNTAIDITEDDTLPWEKAKHLNRWAFNNIKKVPTFSLPSAINVMKEKRGDCNEHAVLLVALCRACRIPARAVAGVVYMPPSGLTVGKGDNGSFFYHAWVEVNISGGWKMLDPTFGQNEVDAAHIKLLDGDIEKQAELVRLIGNLVISVEEYK</sequence>
<proteinExistence type="predicted"/>
<dbReference type="InterPro" id="IPR002931">
    <property type="entry name" value="Transglutaminase-like"/>
</dbReference>
<dbReference type="AlphaFoldDB" id="A0A2M7SA06"/>
<dbReference type="Proteomes" id="UP000229307">
    <property type="component" value="Unassembled WGS sequence"/>
</dbReference>
<comment type="caution">
    <text evidence="2">The sequence shown here is derived from an EMBL/GenBank/DDBJ whole genome shotgun (WGS) entry which is preliminary data.</text>
</comment>
<gene>
    <name evidence="2" type="ORF">COY52_07485</name>
</gene>
<accession>A0A2M7SA06</accession>
<dbReference type="InterPro" id="IPR038765">
    <property type="entry name" value="Papain-like_cys_pep_sf"/>
</dbReference>
<dbReference type="SMART" id="SM00460">
    <property type="entry name" value="TGc"/>
    <property type="match status" value="1"/>
</dbReference>
<dbReference type="EMBL" id="PFMR01000197">
    <property type="protein sequence ID" value="PIZ16289.1"/>
    <property type="molecule type" value="Genomic_DNA"/>
</dbReference>
<reference evidence="3" key="1">
    <citation type="submission" date="2017-09" db="EMBL/GenBank/DDBJ databases">
        <title>Depth-based differentiation of microbial function through sediment-hosted aquifers and enrichment of novel symbionts in the deep terrestrial subsurface.</title>
        <authorList>
            <person name="Probst A.J."/>
            <person name="Ladd B."/>
            <person name="Jarett J.K."/>
            <person name="Geller-Mcgrath D.E."/>
            <person name="Sieber C.M.K."/>
            <person name="Emerson J.B."/>
            <person name="Anantharaman K."/>
            <person name="Thomas B.C."/>
            <person name="Malmstrom R."/>
            <person name="Stieglmeier M."/>
            <person name="Klingl A."/>
            <person name="Woyke T."/>
            <person name="Ryan C.M."/>
            <person name="Banfield J.F."/>
        </authorList>
    </citation>
    <scope>NUCLEOTIDE SEQUENCE [LARGE SCALE GENOMIC DNA]</scope>
</reference>
<dbReference type="SUPFAM" id="SSF54001">
    <property type="entry name" value="Cysteine proteinases"/>
    <property type="match status" value="1"/>
</dbReference>
<organism evidence="2 3">
    <name type="scientific">Candidatus Desantisbacteria bacterium CG_4_10_14_0_8_um_filter_48_22</name>
    <dbReference type="NCBI Taxonomy" id="1974543"/>
    <lineage>
        <taxon>Bacteria</taxon>
        <taxon>Candidatus Desantisiibacteriota</taxon>
    </lineage>
</organism>
<name>A0A2M7SA06_9BACT</name>
<evidence type="ECO:0000313" key="3">
    <source>
        <dbReference type="Proteomes" id="UP000229307"/>
    </source>
</evidence>
<evidence type="ECO:0000259" key="1">
    <source>
        <dbReference type="SMART" id="SM00460"/>
    </source>
</evidence>
<dbReference type="PANTHER" id="PTHR33490">
    <property type="entry name" value="BLR5614 PROTEIN-RELATED"/>
    <property type="match status" value="1"/>
</dbReference>